<keyword evidence="1" id="KW-0472">Membrane</keyword>
<sequence length="153" mass="17199">MPRSSRQARYDSLLMPENAYDRLNPHPQTQTSYDYPFSPQTVTLALLACLISGFIALALGHYRASVVCHFAFLTPGIIVAVAIHPKVVRIRERMVETPMGMQTVSVHRPLFGRKKCETLYGVTGGYAATEVFDGIWGQRSLVRSEPAMWIVDW</sequence>
<feature type="transmembrane region" description="Helical" evidence="1">
    <location>
        <begin position="64"/>
        <end position="84"/>
    </location>
</feature>
<accession>A0A4U0U437</accession>
<reference evidence="2 3" key="1">
    <citation type="submission" date="2017-03" db="EMBL/GenBank/DDBJ databases">
        <title>Genomes of endolithic fungi from Antarctica.</title>
        <authorList>
            <person name="Coleine C."/>
            <person name="Masonjones S."/>
            <person name="Stajich J.E."/>
        </authorList>
    </citation>
    <scope>NUCLEOTIDE SEQUENCE [LARGE SCALE GENOMIC DNA]</scope>
    <source>
        <strain evidence="2 3">CCFEE 6315</strain>
    </source>
</reference>
<dbReference type="Proteomes" id="UP000308549">
    <property type="component" value="Unassembled WGS sequence"/>
</dbReference>
<dbReference type="AlphaFoldDB" id="A0A4U0U437"/>
<evidence type="ECO:0000313" key="3">
    <source>
        <dbReference type="Proteomes" id="UP000308549"/>
    </source>
</evidence>
<organism evidence="2 3">
    <name type="scientific">Salinomyces thailandicus</name>
    <dbReference type="NCBI Taxonomy" id="706561"/>
    <lineage>
        <taxon>Eukaryota</taxon>
        <taxon>Fungi</taxon>
        <taxon>Dikarya</taxon>
        <taxon>Ascomycota</taxon>
        <taxon>Pezizomycotina</taxon>
        <taxon>Dothideomycetes</taxon>
        <taxon>Dothideomycetidae</taxon>
        <taxon>Mycosphaerellales</taxon>
        <taxon>Teratosphaeriaceae</taxon>
        <taxon>Salinomyces</taxon>
    </lineage>
</organism>
<proteinExistence type="predicted"/>
<dbReference type="EMBL" id="NAJL01000014">
    <property type="protein sequence ID" value="TKA29584.1"/>
    <property type="molecule type" value="Genomic_DNA"/>
</dbReference>
<dbReference type="OrthoDB" id="3818143at2759"/>
<evidence type="ECO:0000256" key="1">
    <source>
        <dbReference type="SAM" id="Phobius"/>
    </source>
</evidence>
<keyword evidence="1" id="KW-1133">Transmembrane helix</keyword>
<keyword evidence="1" id="KW-0812">Transmembrane</keyword>
<feature type="transmembrane region" description="Helical" evidence="1">
    <location>
        <begin position="41"/>
        <end position="58"/>
    </location>
</feature>
<keyword evidence="3" id="KW-1185">Reference proteome</keyword>
<protein>
    <submittedName>
        <fullName evidence="2">Uncharacterized protein</fullName>
    </submittedName>
</protein>
<evidence type="ECO:0000313" key="2">
    <source>
        <dbReference type="EMBL" id="TKA29584.1"/>
    </source>
</evidence>
<comment type="caution">
    <text evidence="2">The sequence shown here is derived from an EMBL/GenBank/DDBJ whole genome shotgun (WGS) entry which is preliminary data.</text>
</comment>
<name>A0A4U0U437_9PEZI</name>
<gene>
    <name evidence="2" type="ORF">B0A50_03597</name>
</gene>